<keyword evidence="4" id="KW-0285">Flavoprotein</keyword>
<organism evidence="9">
    <name type="scientific">marine sediment metagenome</name>
    <dbReference type="NCBI Taxonomy" id="412755"/>
    <lineage>
        <taxon>unclassified sequences</taxon>
        <taxon>metagenomes</taxon>
        <taxon>ecological metagenomes</taxon>
    </lineage>
</organism>
<gene>
    <name evidence="9" type="ORF">S03H2_45674</name>
</gene>
<dbReference type="PROSITE" id="PS00198">
    <property type="entry name" value="4FE4S_FER_1"/>
    <property type="match status" value="1"/>
</dbReference>
<evidence type="ECO:0000256" key="5">
    <source>
        <dbReference type="ARBA" id="ARBA00023002"/>
    </source>
</evidence>
<dbReference type="InterPro" id="IPR017900">
    <property type="entry name" value="4Fe4S_Fe_S_CS"/>
</dbReference>
<dbReference type="InterPro" id="IPR039650">
    <property type="entry name" value="HdrA-like"/>
</dbReference>
<dbReference type="Pfam" id="PF00037">
    <property type="entry name" value="Fer4"/>
    <property type="match status" value="2"/>
</dbReference>
<dbReference type="PANTHER" id="PTHR43498:SF1">
    <property type="entry name" value="COB--COM HETERODISULFIDE REDUCTASE IRON-SULFUR SUBUNIT A"/>
    <property type="match status" value="1"/>
</dbReference>
<keyword evidence="6" id="KW-0408">Iron</keyword>
<sequence length="267" mass="29520">SQLDKTFPTNDCAICILAPKLVETGRHENIDILINTSLEKVEGIPGKFKVDVIQKTLYLDQDKCTGCGVCSQKCPIEAIDFFNEKLSNTGAISVKFPQAVPLVFSIDKQKCIGCEVCKSVCKANAIDYTLKDKKISLDVGAIILAIGFDEFEPAPLVNLGYNKFLNVVTSIQFERILSASGPHAGLILRPSDGIIPRKIAFLHCIGSRDKKCGVEYCSSVCCMYTTKEAVIAKEHMDIVEPTIFTMDIRAYGKDFDKYIERAKMNMV</sequence>
<dbReference type="PROSITE" id="PS51379">
    <property type="entry name" value="4FE4S_FER_2"/>
    <property type="match status" value="2"/>
</dbReference>
<evidence type="ECO:0000256" key="3">
    <source>
        <dbReference type="ARBA" id="ARBA00022723"/>
    </source>
</evidence>
<evidence type="ECO:0000259" key="8">
    <source>
        <dbReference type="PROSITE" id="PS51379"/>
    </source>
</evidence>
<keyword evidence="4" id="KW-0274">FAD</keyword>
<dbReference type="SUPFAM" id="SSF54862">
    <property type="entry name" value="4Fe-4S ferredoxins"/>
    <property type="match status" value="1"/>
</dbReference>
<dbReference type="GO" id="GO:0046872">
    <property type="term" value="F:metal ion binding"/>
    <property type="evidence" value="ECO:0007669"/>
    <property type="project" value="UniProtKB-KW"/>
</dbReference>
<dbReference type="GO" id="GO:0016491">
    <property type="term" value="F:oxidoreductase activity"/>
    <property type="evidence" value="ECO:0007669"/>
    <property type="project" value="UniProtKB-KW"/>
</dbReference>
<reference evidence="9" key="1">
    <citation type="journal article" date="2014" name="Front. Microbiol.">
        <title>High frequency of phylogenetically diverse reductive dehalogenase-homologous genes in deep subseafloor sedimentary metagenomes.</title>
        <authorList>
            <person name="Kawai M."/>
            <person name="Futagami T."/>
            <person name="Toyoda A."/>
            <person name="Takaki Y."/>
            <person name="Nishi S."/>
            <person name="Hori S."/>
            <person name="Arai W."/>
            <person name="Tsubouchi T."/>
            <person name="Morono Y."/>
            <person name="Uchiyama I."/>
            <person name="Ito T."/>
            <person name="Fujiyama A."/>
            <person name="Inagaki F."/>
            <person name="Takami H."/>
        </authorList>
    </citation>
    <scope>NUCLEOTIDE SEQUENCE</scope>
    <source>
        <strain evidence="9">Expedition CK06-06</strain>
    </source>
</reference>
<dbReference type="GO" id="GO:0051536">
    <property type="term" value="F:iron-sulfur cluster binding"/>
    <property type="evidence" value="ECO:0007669"/>
    <property type="project" value="UniProtKB-KW"/>
</dbReference>
<keyword evidence="7" id="KW-0411">Iron-sulfur</keyword>
<evidence type="ECO:0000256" key="2">
    <source>
        <dbReference type="ARBA" id="ARBA00006561"/>
    </source>
</evidence>
<comment type="caution">
    <text evidence="9">The sequence shown here is derived from an EMBL/GenBank/DDBJ whole genome shotgun (WGS) entry which is preliminary data.</text>
</comment>
<dbReference type="Gene3D" id="3.30.70.20">
    <property type="match status" value="2"/>
</dbReference>
<feature type="domain" description="4Fe-4S ferredoxin-type" evidence="8">
    <location>
        <begin position="55"/>
        <end position="84"/>
    </location>
</feature>
<evidence type="ECO:0000256" key="7">
    <source>
        <dbReference type="ARBA" id="ARBA00023014"/>
    </source>
</evidence>
<protein>
    <recommendedName>
        <fullName evidence="8">4Fe-4S ferredoxin-type domain-containing protein</fullName>
    </recommendedName>
</protein>
<feature type="non-terminal residue" evidence="9">
    <location>
        <position position="1"/>
    </location>
</feature>
<evidence type="ECO:0000256" key="6">
    <source>
        <dbReference type="ARBA" id="ARBA00023004"/>
    </source>
</evidence>
<dbReference type="PANTHER" id="PTHR43498">
    <property type="entry name" value="FERREDOXIN:COB-COM HETERODISULFIDE REDUCTASE SUBUNIT A"/>
    <property type="match status" value="1"/>
</dbReference>
<comment type="similarity">
    <text evidence="2">Belongs to the HdrA family.</text>
</comment>
<evidence type="ECO:0000256" key="1">
    <source>
        <dbReference type="ARBA" id="ARBA00001974"/>
    </source>
</evidence>
<accession>X1J3B4</accession>
<keyword evidence="5" id="KW-0560">Oxidoreductase</keyword>
<dbReference type="AlphaFoldDB" id="X1J3B4"/>
<comment type="cofactor">
    <cofactor evidence="1">
        <name>FAD</name>
        <dbReference type="ChEBI" id="CHEBI:57692"/>
    </cofactor>
</comment>
<proteinExistence type="inferred from homology"/>
<name>X1J3B4_9ZZZZ</name>
<feature type="non-terminal residue" evidence="9">
    <location>
        <position position="267"/>
    </location>
</feature>
<keyword evidence="3" id="KW-0479">Metal-binding</keyword>
<dbReference type="EMBL" id="BARU01028631">
    <property type="protein sequence ID" value="GAH72859.1"/>
    <property type="molecule type" value="Genomic_DNA"/>
</dbReference>
<dbReference type="InterPro" id="IPR017896">
    <property type="entry name" value="4Fe4S_Fe-S-bd"/>
</dbReference>
<feature type="domain" description="4Fe-4S ferredoxin-type" evidence="8">
    <location>
        <begin position="102"/>
        <end position="131"/>
    </location>
</feature>
<evidence type="ECO:0000313" key="9">
    <source>
        <dbReference type="EMBL" id="GAH72859.1"/>
    </source>
</evidence>
<evidence type="ECO:0000256" key="4">
    <source>
        <dbReference type="ARBA" id="ARBA00022827"/>
    </source>
</evidence>